<dbReference type="KEGG" id="cme:CYME_CMT366C"/>
<protein>
    <recommendedName>
        <fullName evidence="3">BAR domain-containing protein</fullName>
    </recommendedName>
</protein>
<keyword evidence="2" id="KW-1185">Reference proteome</keyword>
<dbReference type="Gene3D" id="1.20.1270.60">
    <property type="entry name" value="Arfaptin homology (AH) domain/BAR domain"/>
    <property type="match status" value="1"/>
</dbReference>
<dbReference type="AlphaFoldDB" id="M1UXT5"/>
<sequence length="294" mass="33505">MSTESRGKSVTTSVSSLYSKAKQRVLNKFGRRTHLTRNPKVDSLNEIQSGIRADESKLASRITSYRRSLRDAILSGLELQTLYLTIYKRNVGALKFNVERNEYSREPSAAQVIFIQKLEKELSEVETVLKREIDAFTARFKDYADHPLTNKTLEEADELRRVETLKADYKKARTLYSDRAIEVEAGSSNQAALTEAYQEYMRQSDLLCQEMIQYQDRVAREVGNKVRGFFEAQHRIYSTLNEQYDKLLPMARQLESLPFQNGLPGVTVAAAAPIDVVKQHESATPSSDTMSLFD</sequence>
<dbReference type="Proteomes" id="UP000007014">
    <property type="component" value="Chromosome 20"/>
</dbReference>
<dbReference type="InterPro" id="IPR027267">
    <property type="entry name" value="AH/BAR_dom_sf"/>
</dbReference>
<organism evidence="1 2">
    <name type="scientific">Cyanidioschyzon merolae (strain NIES-3377 / 10D)</name>
    <name type="common">Unicellular red alga</name>
    <dbReference type="NCBI Taxonomy" id="280699"/>
    <lineage>
        <taxon>Eukaryota</taxon>
        <taxon>Rhodophyta</taxon>
        <taxon>Bangiophyceae</taxon>
        <taxon>Cyanidiales</taxon>
        <taxon>Cyanidiaceae</taxon>
        <taxon>Cyanidioschyzon</taxon>
    </lineage>
</organism>
<reference evidence="1 2" key="2">
    <citation type="journal article" date="2007" name="BMC Biol.">
        <title>A 100%-complete sequence reveals unusually simple genomic features in the hot-spring red alga Cyanidioschyzon merolae.</title>
        <authorList>
            <person name="Nozaki H."/>
            <person name="Takano H."/>
            <person name="Misumi O."/>
            <person name="Terasawa K."/>
            <person name="Matsuzaki M."/>
            <person name="Maruyama S."/>
            <person name="Nishida K."/>
            <person name="Yagisawa F."/>
            <person name="Yoshida Y."/>
            <person name="Fujiwara T."/>
            <person name="Takio S."/>
            <person name="Tamura K."/>
            <person name="Chung S.J."/>
            <person name="Nakamura S."/>
            <person name="Kuroiwa H."/>
            <person name="Tanaka K."/>
            <person name="Sato N."/>
            <person name="Kuroiwa T."/>
        </authorList>
    </citation>
    <scope>NUCLEOTIDE SEQUENCE [LARGE SCALE GENOMIC DNA]</scope>
    <source>
        <strain evidence="1 2">10D</strain>
    </source>
</reference>
<proteinExistence type="predicted"/>
<dbReference type="RefSeq" id="XP_005539352.1">
    <property type="nucleotide sequence ID" value="XM_005539295.1"/>
</dbReference>
<evidence type="ECO:0000313" key="2">
    <source>
        <dbReference type="Proteomes" id="UP000007014"/>
    </source>
</evidence>
<dbReference type="SUPFAM" id="SSF103657">
    <property type="entry name" value="BAR/IMD domain-like"/>
    <property type="match status" value="1"/>
</dbReference>
<dbReference type="Gramene" id="CMT366CT">
    <property type="protein sequence ID" value="CMT366CT"/>
    <property type="gene ID" value="CMT366C"/>
</dbReference>
<gene>
    <name evidence="1" type="ORF">CYME_CMT366C</name>
</gene>
<dbReference type="OrthoDB" id="1971at2759"/>
<reference evidence="1 2" key="1">
    <citation type="journal article" date="2004" name="Nature">
        <title>Genome sequence of the ultrasmall unicellular red alga Cyanidioschyzon merolae 10D.</title>
        <authorList>
            <person name="Matsuzaki M."/>
            <person name="Misumi O."/>
            <person name="Shin-i T."/>
            <person name="Maruyama S."/>
            <person name="Takahara M."/>
            <person name="Miyagishima S."/>
            <person name="Mori T."/>
            <person name="Nishida K."/>
            <person name="Yagisawa F."/>
            <person name="Nishida K."/>
            <person name="Yoshida Y."/>
            <person name="Nishimura Y."/>
            <person name="Nakao S."/>
            <person name="Kobayashi T."/>
            <person name="Momoyama Y."/>
            <person name="Higashiyama T."/>
            <person name="Minoda A."/>
            <person name="Sano M."/>
            <person name="Nomoto H."/>
            <person name="Oishi K."/>
            <person name="Hayashi H."/>
            <person name="Ohta F."/>
            <person name="Nishizaka S."/>
            <person name="Haga S."/>
            <person name="Miura S."/>
            <person name="Morishita T."/>
            <person name="Kabeya Y."/>
            <person name="Terasawa K."/>
            <person name="Suzuki Y."/>
            <person name="Ishii Y."/>
            <person name="Asakawa S."/>
            <person name="Takano H."/>
            <person name="Ohta N."/>
            <person name="Kuroiwa H."/>
            <person name="Tanaka K."/>
            <person name="Shimizu N."/>
            <person name="Sugano S."/>
            <person name="Sato N."/>
            <person name="Nozaki H."/>
            <person name="Ogasawara N."/>
            <person name="Kohara Y."/>
            <person name="Kuroiwa T."/>
        </authorList>
    </citation>
    <scope>NUCLEOTIDE SEQUENCE [LARGE SCALE GENOMIC DNA]</scope>
    <source>
        <strain evidence="1 2">10D</strain>
    </source>
</reference>
<evidence type="ECO:0008006" key="3">
    <source>
        <dbReference type="Google" id="ProtNLM"/>
    </source>
</evidence>
<dbReference type="HOGENOM" id="CLU_947840_0_0_1"/>
<dbReference type="OMA" id="MERFHAK"/>
<dbReference type="GeneID" id="16998113"/>
<dbReference type="EMBL" id="AP006502">
    <property type="protein sequence ID" value="BAM83316.1"/>
    <property type="molecule type" value="Genomic_DNA"/>
</dbReference>
<name>M1UXT5_CYAM1</name>
<accession>M1UXT5</accession>
<evidence type="ECO:0000313" key="1">
    <source>
        <dbReference type="EMBL" id="BAM83316.1"/>
    </source>
</evidence>